<name>A0ABN1QMR9_9ACTN</name>
<feature type="region of interest" description="Disordered" evidence="1">
    <location>
        <begin position="73"/>
        <end position="98"/>
    </location>
</feature>
<dbReference type="EMBL" id="BAAAHQ010000037">
    <property type="protein sequence ID" value="GAA0944788.1"/>
    <property type="molecule type" value="Genomic_DNA"/>
</dbReference>
<sequence length="98" mass="10473">MVNDEEKASIEASGRDREGERKRIAADVSKIRDDIETGVSMQSRERAWRVPAYWPGGVRHTGGASPVCGLRAEQEKAGLDTSPLTGGERGSVPGGPKP</sequence>
<protein>
    <submittedName>
        <fullName evidence="2">Uncharacterized protein</fullName>
    </submittedName>
</protein>
<evidence type="ECO:0000313" key="2">
    <source>
        <dbReference type="EMBL" id="GAA0944788.1"/>
    </source>
</evidence>
<organism evidence="2 3">
    <name type="scientific">Nonomuraea longicatena</name>
    <dbReference type="NCBI Taxonomy" id="83682"/>
    <lineage>
        <taxon>Bacteria</taxon>
        <taxon>Bacillati</taxon>
        <taxon>Actinomycetota</taxon>
        <taxon>Actinomycetes</taxon>
        <taxon>Streptosporangiales</taxon>
        <taxon>Streptosporangiaceae</taxon>
        <taxon>Nonomuraea</taxon>
    </lineage>
</organism>
<feature type="compositionally biased region" description="Gly residues" evidence="1">
    <location>
        <begin position="87"/>
        <end position="98"/>
    </location>
</feature>
<dbReference type="Proteomes" id="UP001501578">
    <property type="component" value="Unassembled WGS sequence"/>
</dbReference>
<gene>
    <name evidence="2" type="ORF">GCM10009560_59110</name>
</gene>
<keyword evidence="3" id="KW-1185">Reference proteome</keyword>
<accession>A0ABN1QMR9</accession>
<proteinExistence type="predicted"/>
<reference evidence="2 3" key="1">
    <citation type="journal article" date="2019" name="Int. J. Syst. Evol. Microbiol.">
        <title>The Global Catalogue of Microorganisms (GCM) 10K type strain sequencing project: providing services to taxonomists for standard genome sequencing and annotation.</title>
        <authorList>
            <consortium name="The Broad Institute Genomics Platform"/>
            <consortium name="The Broad Institute Genome Sequencing Center for Infectious Disease"/>
            <person name="Wu L."/>
            <person name="Ma J."/>
        </authorList>
    </citation>
    <scope>NUCLEOTIDE SEQUENCE [LARGE SCALE GENOMIC DNA]</scope>
    <source>
        <strain evidence="2 3">JCM 11136</strain>
    </source>
</reference>
<feature type="region of interest" description="Disordered" evidence="1">
    <location>
        <begin position="1"/>
        <end position="24"/>
    </location>
</feature>
<comment type="caution">
    <text evidence="2">The sequence shown here is derived from an EMBL/GenBank/DDBJ whole genome shotgun (WGS) entry which is preliminary data.</text>
</comment>
<evidence type="ECO:0000313" key="3">
    <source>
        <dbReference type="Proteomes" id="UP001501578"/>
    </source>
</evidence>
<evidence type="ECO:0000256" key="1">
    <source>
        <dbReference type="SAM" id="MobiDB-lite"/>
    </source>
</evidence>